<evidence type="ECO:0008006" key="6">
    <source>
        <dbReference type="Google" id="ProtNLM"/>
    </source>
</evidence>
<evidence type="ECO:0000313" key="5">
    <source>
        <dbReference type="Proteomes" id="UP001501153"/>
    </source>
</evidence>
<keyword evidence="5" id="KW-1185">Reference proteome</keyword>
<evidence type="ECO:0000256" key="1">
    <source>
        <dbReference type="SAM" id="SignalP"/>
    </source>
</evidence>
<feature type="signal peptide" evidence="1">
    <location>
        <begin position="1"/>
        <end position="18"/>
    </location>
</feature>
<feature type="chain" id="PRO_5045793999" description="T9SS type A sorting domain-containing protein" evidence="1">
    <location>
        <begin position="19"/>
        <end position="690"/>
    </location>
</feature>
<dbReference type="SUPFAM" id="SSF53474">
    <property type="entry name" value="alpha/beta-Hydrolases"/>
    <property type="match status" value="1"/>
</dbReference>
<evidence type="ECO:0000313" key="4">
    <source>
        <dbReference type="EMBL" id="GAA4364469.1"/>
    </source>
</evidence>
<gene>
    <name evidence="4" type="ORF">GCM10023185_34050</name>
</gene>
<protein>
    <recommendedName>
        <fullName evidence="6">T9SS type A sorting domain-containing protein</fullName>
    </recommendedName>
</protein>
<feature type="domain" description="Copper amine oxidase-like N-terminal" evidence="2">
    <location>
        <begin position="38"/>
        <end position="142"/>
    </location>
</feature>
<dbReference type="RefSeq" id="WP_345237312.1">
    <property type="nucleotide sequence ID" value="NZ_BAABGZ010000071.1"/>
</dbReference>
<dbReference type="InterPro" id="IPR012854">
    <property type="entry name" value="Cu_amine_oxidase-like_N"/>
</dbReference>
<dbReference type="InterPro" id="IPR026444">
    <property type="entry name" value="Secre_tail"/>
</dbReference>
<name>A0ABP8IPD3_9BACT</name>
<dbReference type="SUPFAM" id="SSF55383">
    <property type="entry name" value="Copper amine oxidase, domain N"/>
    <property type="match status" value="1"/>
</dbReference>
<comment type="caution">
    <text evidence="4">The sequence shown here is derived from an EMBL/GenBank/DDBJ whole genome shotgun (WGS) entry which is preliminary data.</text>
</comment>
<dbReference type="Proteomes" id="UP001501153">
    <property type="component" value="Unassembled WGS sequence"/>
</dbReference>
<proteinExistence type="predicted"/>
<dbReference type="NCBIfam" id="TIGR04183">
    <property type="entry name" value="Por_Secre_tail"/>
    <property type="match status" value="1"/>
</dbReference>
<sequence length="690" mass="75734">MKRFLTLFFLLGSLGAWAQPTPAHVLVNGIPLVFSPTVTTTPENLNGTVMVPAAFVFQRLGFTVTYNSSTREISASKPKPGGIGTYSLRFRTGNTTVNVNGRDSIMSVAPYLKNDRAMVPSRLVAHVANLIVEFDHETQSVQYYYYDELDAGLYFIDAQDDTYLDVAGARKLVPGIPTRFYDPSKPTIIYVHGNQPGAIAAKTREDLIHKVDKINTQNGWKARGWNVAIFHWEQLADDVVPSIGQPVPLFSERKIHTADRTFQLYRDTHYNFEVSLNFPGTRWRRSDNSFSPLEDWSKPVVDIFLDEYFKLFPASSSAPMPQVELVGNSLGGQLVMAAVAKMKFVKDYQPATGPSRMPSRITLMDPYWSQAAGNLIQGSTFHPNRPNVSFVDFVGASTLQQAVGKMMTMDGGTGRTLRDIPTTYYRTSILGFAGTSNELASKVAFVELKPRYVVRPNEQVNLIEESIRKHTWPVASYFASINCGYVRSTGLEVAVSSTGALVNTPDEVGRTGNYRFNACGGPGPGNQVGGALLSDEAIAAMMKLYPDGSGNGPMSTRRWSQIEIENARYFWEMYAYRYSVTAPTPPAPAARSAAAQPGTTPAMPLEMSFSPNPTNGPLQLSYTLPAAGTVEVQISDLLGRVRQTLRSEGSEFAGAHSLQADLSTLPAGTYIITYSLDGKKLHTSKILKGE</sequence>
<feature type="domain" description="Secretion system C-terminal sorting" evidence="3">
    <location>
        <begin position="611"/>
        <end position="686"/>
    </location>
</feature>
<evidence type="ECO:0000259" key="3">
    <source>
        <dbReference type="Pfam" id="PF18962"/>
    </source>
</evidence>
<dbReference type="Pfam" id="PF07833">
    <property type="entry name" value="Cu_amine_oxidN1"/>
    <property type="match status" value="1"/>
</dbReference>
<accession>A0ABP8IPD3</accession>
<dbReference type="InterPro" id="IPR029058">
    <property type="entry name" value="AB_hydrolase_fold"/>
</dbReference>
<keyword evidence="1" id="KW-0732">Signal</keyword>
<dbReference type="InterPro" id="IPR036582">
    <property type="entry name" value="Mao_N_sf"/>
</dbReference>
<dbReference type="EMBL" id="BAABGZ010000071">
    <property type="protein sequence ID" value="GAA4364469.1"/>
    <property type="molecule type" value="Genomic_DNA"/>
</dbReference>
<dbReference type="Gene3D" id="3.30.457.10">
    <property type="entry name" value="Copper amine oxidase-like, N-terminal domain"/>
    <property type="match status" value="1"/>
</dbReference>
<evidence type="ECO:0000259" key="2">
    <source>
        <dbReference type="Pfam" id="PF07833"/>
    </source>
</evidence>
<organism evidence="4 5">
    <name type="scientific">Hymenobacter saemangeumensis</name>
    <dbReference type="NCBI Taxonomy" id="1084522"/>
    <lineage>
        <taxon>Bacteria</taxon>
        <taxon>Pseudomonadati</taxon>
        <taxon>Bacteroidota</taxon>
        <taxon>Cytophagia</taxon>
        <taxon>Cytophagales</taxon>
        <taxon>Hymenobacteraceae</taxon>
        <taxon>Hymenobacter</taxon>
    </lineage>
</organism>
<dbReference type="Pfam" id="PF18962">
    <property type="entry name" value="Por_Secre_tail"/>
    <property type="match status" value="1"/>
</dbReference>
<reference evidence="5" key="1">
    <citation type="journal article" date="2019" name="Int. J. Syst. Evol. Microbiol.">
        <title>The Global Catalogue of Microorganisms (GCM) 10K type strain sequencing project: providing services to taxonomists for standard genome sequencing and annotation.</title>
        <authorList>
            <consortium name="The Broad Institute Genomics Platform"/>
            <consortium name="The Broad Institute Genome Sequencing Center for Infectious Disease"/>
            <person name="Wu L."/>
            <person name="Ma J."/>
        </authorList>
    </citation>
    <scope>NUCLEOTIDE SEQUENCE [LARGE SCALE GENOMIC DNA]</scope>
    <source>
        <strain evidence="5">JCM 17923</strain>
    </source>
</reference>